<keyword evidence="2" id="KW-0472">Membrane</keyword>
<reference evidence="3" key="1">
    <citation type="submission" date="2020-04" db="EMBL/GenBank/DDBJ databases">
        <authorList>
            <person name="Alioto T."/>
            <person name="Alioto T."/>
            <person name="Gomez Garrido J."/>
        </authorList>
    </citation>
    <scope>NUCLEOTIDE SEQUENCE</scope>
    <source>
        <strain evidence="3">A484AB</strain>
    </source>
</reference>
<accession>A0A7D9L5M2</accession>
<dbReference type="EMBL" id="CACRXK020014884">
    <property type="protein sequence ID" value="CAB4027574.1"/>
    <property type="molecule type" value="Genomic_DNA"/>
</dbReference>
<dbReference type="InterPro" id="IPR011993">
    <property type="entry name" value="PH-like_dom_sf"/>
</dbReference>
<gene>
    <name evidence="3" type="ORF">PACLA_8A026727</name>
</gene>
<feature type="compositionally biased region" description="Polar residues" evidence="1">
    <location>
        <begin position="1"/>
        <end position="15"/>
    </location>
</feature>
<dbReference type="SUPFAM" id="SSF50729">
    <property type="entry name" value="PH domain-like"/>
    <property type="match status" value="1"/>
</dbReference>
<dbReference type="InterPro" id="IPR001849">
    <property type="entry name" value="PH_domain"/>
</dbReference>
<sequence length="190" mass="21552">MHTSSWQHSSVTSTMGEEGGGKEDKDELTCIHWGYLNVLQLHDVSGKKIKHPHWHTFWTDLCGSTLRFYKDTSLPGNNNAFPPATMIGPRPESQVKYAFFSLRNGSLKDYDATENSPKLSRKNKMGRKHVLQIVLANFSVYFLQAPTMSAFYRWRTKLQSGIDHAYASEVHTIIAIYVFILTLENVSPSA</sequence>
<organism evidence="3 4">
    <name type="scientific">Paramuricea clavata</name>
    <name type="common">Red gorgonian</name>
    <name type="synonym">Violescent sea-whip</name>
    <dbReference type="NCBI Taxonomy" id="317549"/>
    <lineage>
        <taxon>Eukaryota</taxon>
        <taxon>Metazoa</taxon>
        <taxon>Cnidaria</taxon>
        <taxon>Anthozoa</taxon>
        <taxon>Octocorallia</taxon>
        <taxon>Malacalcyonacea</taxon>
        <taxon>Plexauridae</taxon>
        <taxon>Paramuricea</taxon>
    </lineage>
</organism>
<evidence type="ECO:0000313" key="4">
    <source>
        <dbReference type="Proteomes" id="UP001152795"/>
    </source>
</evidence>
<feature type="region of interest" description="Disordered" evidence="1">
    <location>
        <begin position="1"/>
        <end position="23"/>
    </location>
</feature>
<dbReference type="AlphaFoldDB" id="A0A7D9L5M2"/>
<comment type="caution">
    <text evidence="3">The sequence shown here is derived from an EMBL/GenBank/DDBJ whole genome shotgun (WGS) entry which is preliminary data.</text>
</comment>
<dbReference type="PROSITE" id="PS50003">
    <property type="entry name" value="PH_DOMAIN"/>
    <property type="match status" value="1"/>
</dbReference>
<keyword evidence="2" id="KW-1133">Transmembrane helix</keyword>
<proteinExistence type="predicted"/>
<evidence type="ECO:0000256" key="2">
    <source>
        <dbReference type="SAM" id="Phobius"/>
    </source>
</evidence>
<feature type="transmembrane region" description="Helical" evidence="2">
    <location>
        <begin position="130"/>
        <end position="152"/>
    </location>
</feature>
<dbReference type="Proteomes" id="UP001152795">
    <property type="component" value="Unassembled WGS sequence"/>
</dbReference>
<protein>
    <submittedName>
        <fullName evidence="3">Uncharacterized protein</fullName>
    </submittedName>
</protein>
<evidence type="ECO:0000256" key="1">
    <source>
        <dbReference type="SAM" id="MobiDB-lite"/>
    </source>
</evidence>
<feature type="transmembrane region" description="Helical" evidence="2">
    <location>
        <begin position="164"/>
        <end position="183"/>
    </location>
</feature>
<dbReference type="OrthoDB" id="10041077at2759"/>
<name>A0A7D9L5M2_PARCT</name>
<dbReference type="Gene3D" id="2.30.29.30">
    <property type="entry name" value="Pleckstrin-homology domain (PH domain)/Phosphotyrosine-binding domain (PTB)"/>
    <property type="match status" value="1"/>
</dbReference>
<dbReference type="Pfam" id="PF00169">
    <property type="entry name" value="PH"/>
    <property type="match status" value="1"/>
</dbReference>
<keyword evidence="2" id="KW-0812">Transmembrane</keyword>
<evidence type="ECO:0000313" key="3">
    <source>
        <dbReference type="EMBL" id="CAB4027574.1"/>
    </source>
</evidence>
<keyword evidence="4" id="KW-1185">Reference proteome</keyword>